<keyword evidence="4" id="KW-0788">Thiol protease</keyword>
<accession>A0ABW6XM83</accession>
<dbReference type="InterPro" id="IPR051794">
    <property type="entry name" value="PG_Endopeptidase_C40"/>
</dbReference>
<comment type="similarity">
    <text evidence="1">Belongs to the peptidase C40 family.</text>
</comment>
<dbReference type="Proteomes" id="UP001602370">
    <property type="component" value="Unassembled WGS sequence"/>
</dbReference>
<feature type="region of interest" description="Disordered" evidence="6">
    <location>
        <begin position="232"/>
        <end position="274"/>
    </location>
</feature>
<keyword evidence="5" id="KW-0175">Coiled coil</keyword>
<dbReference type="PANTHER" id="PTHR47359:SF3">
    <property type="entry name" value="NLP_P60 DOMAIN-CONTAINING PROTEIN-RELATED"/>
    <property type="match status" value="1"/>
</dbReference>
<gene>
    <name evidence="9" type="ORF">ACFY8C_09625</name>
</gene>
<evidence type="ECO:0000256" key="3">
    <source>
        <dbReference type="ARBA" id="ARBA00022801"/>
    </source>
</evidence>
<keyword evidence="2" id="KW-0645">Protease</keyword>
<dbReference type="PANTHER" id="PTHR47359">
    <property type="entry name" value="PEPTIDOGLYCAN DL-ENDOPEPTIDASE CWLO"/>
    <property type="match status" value="1"/>
</dbReference>
<feature type="compositionally biased region" description="Pro residues" evidence="6">
    <location>
        <begin position="58"/>
        <end position="67"/>
    </location>
</feature>
<feature type="compositionally biased region" description="Low complexity" evidence="6">
    <location>
        <begin position="247"/>
        <end position="256"/>
    </location>
</feature>
<feature type="compositionally biased region" description="Basic and acidic residues" evidence="6">
    <location>
        <begin position="461"/>
        <end position="471"/>
    </location>
</feature>
<evidence type="ECO:0000313" key="9">
    <source>
        <dbReference type="EMBL" id="MFF5918594.1"/>
    </source>
</evidence>
<dbReference type="EMBL" id="JBIBDZ010000002">
    <property type="protein sequence ID" value="MFF5918594.1"/>
    <property type="molecule type" value="Genomic_DNA"/>
</dbReference>
<feature type="signal peptide" evidence="7">
    <location>
        <begin position="1"/>
        <end position="28"/>
    </location>
</feature>
<feature type="compositionally biased region" description="Low complexity" evidence="6">
    <location>
        <begin position="446"/>
        <end position="459"/>
    </location>
</feature>
<feature type="region of interest" description="Disordered" evidence="6">
    <location>
        <begin position="445"/>
        <end position="478"/>
    </location>
</feature>
<evidence type="ECO:0000256" key="2">
    <source>
        <dbReference type="ARBA" id="ARBA00022670"/>
    </source>
</evidence>
<keyword evidence="7" id="KW-0732">Signal</keyword>
<keyword evidence="3" id="KW-0378">Hydrolase</keyword>
<reference evidence="9 10" key="1">
    <citation type="submission" date="2024-10" db="EMBL/GenBank/DDBJ databases">
        <title>The Natural Products Discovery Center: Release of the First 8490 Sequenced Strains for Exploring Actinobacteria Biosynthetic Diversity.</title>
        <authorList>
            <person name="Kalkreuter E."/>
            <person name="Kautsar S.A."/>
            <person name="Yang D."/>
            <person name="Bader C.D."/>
            <person name="Teijaro C.N."/>
            <person name="Fluegel L."/>
            <person name="Davis C.M."/>
            <person name="Simpson J.R."/>
            <person name="Lauterbach L."/>
            <person name="Steele A.D."/>
            <person name="Gui C."/>
            <person name="Meng S."/>
            <person name="Li G."/>
            <person name="Viehrig K."/>
            <person name="Ye F."/>
            <person name="Su P."/>
            <person name="Kiefer A.F."/>
            <person name="Nichols A."/>
            <person name="Cepeda A.J."/>
            <person name="Yan W."/>
            <person name="Fan B."/>
            <person name="Jiang Y."/>
            <person name="Adhikari A."/>
            <person name="Zheng C.-J."/>
            <person name="Schuster L."/>
            <person name="Cowan T.M."/>
            <person name="Smanski M.J."/>
            <person name="Chevrette M.G."/>
            <person name="De Carvalho L.P.S."/>
            <person name="Shen B."/>
        </authorList>
    </citation>
    <scope>NUCLEOTIDE SEQUENCE [LARGE SCALE GENOMIC DNA]</scope>
    <source>
        <strain evidence="9 10">NPDC012605</strain>
    </source>
</reference>
<protein>
    <submittedName>
        <fullName evidence="9">NlpC/P60 family protein</fullName>
    </submittedName>
</protein>
<dbReference type="SUPFAM" id="SSF54001">
    <property type="entry name" value="Cysteine proteinases"/>
    <property type="match status" value="1"/>
</dbReference>
<feature type="region of interest" description="Disordered" evidence="6">
    <location>
        <begin position="29"/>
        <end position="135"/>
    </location>
</feature>
<feature type="compositionally biased region" description="Pro residues" evidence="6">
    <location>
        <begin position="31"/>
        <end position="40"/>
    </location>
</feature>
<feature type="domain" description="NlpC/P60" evidence="8">
    <location>
        <begin position="326"/>
        <end position="447"/>
    </location>
</feature>
<evidence type="ECO:0000259" key="8">
    <source>
        <dbReference type="PROSITE" id="PS51935"/>
    </source>
</evidence>
<proteinExistence type="inferred from homology"/>
<keyword evidence="10" id="KW-1185">Reference proteome</keyword>
<dbReference type="RefSeq" id="WP_388306132.1">
    <property type="nucleotide sequence ID" value="NZ_JBIBDZ010000002.1"/>
</dbReference>
<name>A0ABW6XM83_9ACTN</name>
<evidence type="ECO:0000256" key="5">
    <source>
        <dbReference type="SAM" id="Coils"/>
    </source>
</evidence>
<feature type="chain" id="PRO_5047149042" evidence="7">
    <location>
        <begin position="29"/>
        <end position="499"/>
    </location>
</feature>
<evidence type="ECO:0000256" key="4">
    <source>
        <dbReference type="ARBA" id="ARBA00022807"/>
    </source>
</evidence>
<dbReference type="InterPro" id="IPR000064">
    <property type="entry name" value="NLP_P60_dom"/>
</dbReference>
<comment type="caution">
    <text evidence="9">The sequence shown here is derived from an EMBL/GenBank/DDBJ whole genome shotgun (WGS) entry which is preliminary data.</text>
</comment>
<dbReference type="Pfam" id="PF00877">
    <property type="entry name" value="NLPC_P60"/>
    <property type="match status" value="1"/>
</dbReference>
<organism evidence="9 10">
    <name type="scientific">Streptomyces flavochromogenes</name>
    <dbReference type="NCBI Taxonomy" id="68199"/>
    <lineage>
        <taxon>Bacteria</taxon>
        <taxon>Bacillati</taxon>
        <taxon>Actinomycetota</taxon>
        <taxon>Actinomycetes</taxon>
        <taxon>Kitasatosporales</taxon>
        <taxon>Streptomycetaceae</taxon>
        <taxon>Streptomyces</taxon>
    </lineage>
</organism>
<dbReference type="PROSITE" id="PS51935">
    <property type="entry name" value="NLPC_P60"/>
    <property type="match status" value="1"/>
</dbReference>
<evidence type="ECO:0000256" key="7">
    <source>
        <dbReference type="SAM" id="SignalP"/>
    </source>
</evidence>
<sequence length="499" mass="51554">MSRRLLRTVCTGALAAATALTGVLPAGAAAPEPPADPPVEAPIAWADPAAEPVGPVDPDAPAPPKAPTAPTAEPAETAETATTAAGSSGRQDAADPADPGDPGDPGDPRESAPPTPPPATDDDAAALPPPGGDSVTALLTRMRTLYQQAEEATERFNAAEEALKLQTADTKRVTARLTAARTALAQGRAEAGRIARDQYRGGSEFSSYLRLLFAPDPQSALDQGHLMARTSRDRASAVPRLEKAERQAGSLASASRRALDRQQTLAATQRTRRDEVRARLAEVEKLLAALSPEQLARLTELERVQTAGAQRELLDSGVLKGRRTPSGAGAEALRFAVGQIGKPYEWGAEGPETYDCSGLTQRAWAAAGLEVPRTSQEQWATLPRVSLAELRPGDLVVYFPGATHVAVYLGEGLVVQAPRPGGKVKVSPIAANPLLGAVRPDPDGEALAAYTPPALPAGARDGADEGYDRGPRRSAPACSSLCASAGAAPAGTSSARSSP</sequence>
<feature type="compositionally biased region" description="Basic and acidic residues" evidence="6">
    <location>
        <begin position="232"/>
        <end position="246"/>
    </location>
</feature>
<feature type="compositionally biased region" description="Low complexity" evidence="6">
    <location>
        <begin position="41"/>
        <end position="57"/>
    </location>
</feature>
<evidence type="ECO:0000256" key="1">
    <source>
        <dbReference type="ARBA" id="ARBA00007074"/>
    </source>
</evidence>
<feature type="coiled-coil region" evidence="5">
    <location>
        <begin position="142"/>
        <end position="169"/>
    </location>
</feature>
<dbReference type="Gene3D" id="3.90.1720.10">
    <property type="entry name" value="endopeptidase domain like (from Nostoc punctiforme)"/>
    <property type="match status" value="1"/>
</dbReference>
<evidence type="ECO:0000313" key="10">
    <source>
        <dbReference type="Proteomes" id="UP001602370"/>
    </source>
</evidence>
<feature type="compositionally biased region" description="Low complexity" evidence="6">
    <location>
        <begin position="68"/>
        <end position="85"/>
    </location>
</feature>
<dbReference type="InterPro" id="IPR038765">
    <property type="entry name" value="Papain-like_cys_pep_sf"/>
</dbReference>
<evidence type="ECO:0000256" key="6">
    <source>
        <dbReference type="SAM" id="MobiDB-lite"/>
    </source>
</evidence>